<comment type="caution">
    <text evidence="6">The sequence shown here is derived from an EMBL/GenBank/DDBJ whole genome shotgun (WGS) entry which is preliminary data.</text>
</comment>
<protein>
    <submittedName>
        <fullName evidence="6">NAD-dependent dihydropyrimidine dehydrogenase PreA subunit</fullName>
    </submittedName>
</protein>
<dbReference type="RefSeq" id="WP_144571150.1">
    <property type="nucleotide sequence ID" value="NZ_VLKG01000004.1"/>
</dbReference>
<dbReference type="PROSITE" id="PS51379">
    <property type="entry name" value="4FE4S_FER_2"/>
    <property type="match status" value="1"/>
</dbReference>
<dbReference type="InterPro" id="IPR017900">
    <property type="entry name" value="4Fe4S_Fe_S_CS"/>
</dbReference>
<dbReference type="Proteomes" id="UP000319627">
    <property type="component" value="Unassembled WGS sequence"/>
</dbReference>
<evidence type="ECO:0000256" key="1">
    <source>
        <dbReference type="ARBA" id="ARBA00022485"/>
    </source>
</evidence>
<gene>
    <name evidence="6" type="ORF">LX59_01432</name>
</gene>
<dbReference type="OrthoDB" id="9808559at2"/>
<dbReference type="PANTHER" id="PTHR43687:SF4">
    <property type="entry name" value="BLR5484 PROTEIN"/>
    <property type="match status" value="1"/>
</dbReference>
<evidence type="ECO:0000256" key="2">
    <source>
        <dbReference type="ARBA" id="ARBA00022723"/>
    </source>
</evidence>
<dbReference type="AlphaFoldDB" id="A0A562IYE9"/>
<reference evidence="6 7" key="1">
    <citation type="submission" date="2019-07" db="EMBL/GenBank/DDBJ databases">
        <title>Genomic Encyclopedia of Type Strains, Phase I: the one thousand microbial genomes (KMG-I) project.</title>
        <authorList>
            <person name="Kyrpides N."/>
        </authorList>
    </citation>
    <scope>NUCLEOTIDE SEQUENCE [LARGE SCALE GENOMIC DNA]</scope>
    <source>
        <strain evidence="6 7">DSM 375</strain>
    </source>
</reference>
<evidence type="ECO:0000313" key="6">
    <source>
        <dbReference type="EMBL" id="TWH75922.1"/>
    </source>
</evidence>
<dbReference type="PROSITE" id="PS00198">
    <property type="entry name" value="4FE4S_FER_1"/>
    <property type="match status" value="1"/>
</dbReference>
<evidence type="ECO:0000256" key="3">
    <source>
        <dbReference type="ARBA" id="ARBA00023004"/>
    </source>
</evidence>
<dbReference type="PANTHER" id="PTHR43687">
    <property type="entry name" value="ADENYLYLSULFATE REDUCTASE, BETA SUBUNIT"/>
    <property type="match status" value="1"/>
</dbReference>
<organism evidence="6 7">
    <name type="scientific">Azomonas agilis</name>
    <dbReference type="NCBI Taxonomy" id="116849"/>
    <lineage>
        <taxon>Bacteria</taxon>
        <taxon>Pseudomonadati</taxon>
        <taxon>Pseudomonadota</taxon>
        <taxon>Gammaproteobacteria</taxon>
        <taxon>Pseudomonadales</taxon>
        <taxon>Pseudomonadaceae</taxon>
        <taxon>Azomonas</taxon>
    </lineage>
</organism>
<dbReference type="EMBL" id="VLKG01000004">
    <property type="protein sequence ID" value="TWH75922.1"/>
    <property type="molecule type" value="Genomic_DNA"/>
</dbReference>
<dbReference type="Gene3D" id="3.30.70.20">
    <property type="match status" value="1"/>
</dbReference>
<dbReference type="GO" id="GO:0051539">
    <property type="term" value="F:4 iron, 4 sulfur cluster binding"/>
    <property type="evidence" value="ECO:0007669"/>
    <property type="project" value="UniProtKB-KW"/>
</dbReference>
<dbReference type="Pfam" id="PF13187">
    <property type="entry name" value="Fer4_9"/>
    <property type="match status" value="1"/>
</dbReference>
<keyword evidence="3" id="KW-0408">Iron</keyword>
<accession>A0A562IYE9</accession>
<keyword evidence="7" id="KW-1185">Reference proteome</keyword>
<keyword evidence="2" id="KW-0479">Metal-binding</keyword>
<evidence type="ECO:0000313" key="7">
    <source>
        <dbReference type="Proteomes" id="UP000319627"/>
    </source>
</evidence>
<sequence>MIEVVIRNRCTGCQKCLEVCPAQVFELGVDGLSSIARQQDCQSCYMCELYCTSDALYVSPNCEQPEGIDEQTAEASGTLGYYRRYSGWDEWAGQHPNRHWVMGSVFQRAKVLLGPTKNELEKH</sequence>
<evidence type="ECO:0000256" key="4">
    <source>
        <dbReference type="ARBA" id="ARBA00023014"/>
    </source>
</evidence>
<dbReference type="InterPro" id="IPR017896">
    <property type="entry name" value="4Fe4S_Fe-S-bd"/>
</dbReference>
<dbReference type="InterPro" id="IPR050572">
    <property type="entry name" value="Fe-S_Ferredoxin"/>
</dbReference>
<keyword evidence="4" id="KW-0411">Iron-sulfur</keyword>
<dbReference type="SUPFAM" id="SSF54862">
    <property type="entry name" value="4Fe-4S ferredoxins"/>
    <property type="match status" value="1"/>
</dbReference>
<evidence type="ECO:0000259" key="5">
    <source>
        <dbReference type="PROSITE" id="PS51379"/>
    </source>
</evidence>
<keyword evidence="1" id="KW-0004">4Fe-4S</keyword>
<proteinExistence type="predicted"/>
<dbReference type="GO" id="GO:0046872">
    <property type="term" value="F:metal ion binding"/>
    <property type="evidence" value="ECO:0007669"/>
    <property type="project" value="UniProtKB-KW"/>
</dbReference>
<feature type="domain" description="4Fe-4S ferredoxin-type" evidence="5">
    <location>
        <begin position="1"/>
        <end position="30"/>
    </location>
</feature>
<name>A0A562IYE9_9GAMM</name>